<dbReference type="Proteomes" id="UP001258017">
    <property type="component" value="Unassembled WGS sequence"/>
</dbReference>
<comment type="caution">
    <text evidence="2">The sequence shown here is derived from an EMBL/GenBank/DDBJ whole genome shotgun (WGS) entry which is preliminary data.</text>
</comment>
<dbReference type="AlphaFoldDB" id="A0AAD9RXQ8"/>
<name>A0AAD9RXQ8_9HYME</name>
<dbReference type="EMBL" id="JAIFRP010000006">
    <property type="protein sequence ID" value="KAK2587699.1"/>
    <property type="molecule type" value="Genomic_DNA"/>
</dbReference>
<evidence type="ECO:0000313" key="3">
    <source>
        <dbReference type="Proteomes" id="UP001258017"/>
    </source>
</evidence>
<reference evidence="2" key="2">
    <citation type="journal article" date="2023" name="Commun. Biol.">
        <title>Intrasexual cuticular hydrocarbon dimorphism in a wasp sheds light on hydrocarbon biosynthesis genes in Hymenoptera.</title>
        <authorList>
            <person name="Moris V.C."/>
            <person name="Podsiadlowski L."/>
            <person name="Martin S."/>
            <person name="Oeyen J.P."/>
            <person name="Donath A."/>
            <person name="Petersen M."/>
            <person name="Wilbrandt J."/>
            <person name="Misof B."/>
            <person name="Liedtke D."/>
            <person name="Thamm M."/>
            <person name="Scheiner R."/>
            <person name="Schmitt T."/>
            <person name="Niehuis O."/>
        </authorList>
    </citation>
    <scope>NUCLEOTIDE SEQUENCE</scope>
    <source>
        <strain evidence="2">GBR_01_08_01A</strain>
    </source>
</reference>
<keyword evidence="3" id="KW-1185">Reference proteome</keyword>
<proteinExistence type="predicted"/>
<keyword evidence="1" id="KW-0175">Coiled coil</keyword>
<evidence type="ECO:0000256" key="1">
    <source>
        <dbReference type="SAM" id="Coils"/>
    </source>
</evidence>
<organism evidence="2 3">
    <name type="scientific">Odynerus spinipes</name>
    <dbReference type="NCBI Taxonomy" id="1348599"/>
    <lineage>
        <taxon>Eukaryota</taxon>
        <taxon>Metazoa</taxon>
        <taxon>Ecdysozoa</taxon>
        <taxon>Arthropoda</taxon>
        <taxon>Hexapoda</taxon>
        <taxon>Insecta</taxon>
        <taxon>Pterygota</taxon>
        <taxon>Neoptera</taxon>
        <taxon>Endopterygota</taxon>
        <taxon>Hymenoptera</taxon>
        <taxon>Apocrita</taxon>
        <taxon>Aculeata</taxon>
        <taxon>Vespoidea</taxon>
        <taxon>Vespidae</taxon>
        <taxon>Eumeninae</taxon>
        <taxon>Odynerus</taxon>
    </lineage>
</organism>
<gene>
    <name evidence="2" type="ORF">KPH14_003814</name>
</gene>
<feature type="coiled-coil region" evidence="1">
    <location>
        <begin position="292"/>
        <end position="319"/>
    </location>
</feature>
<reference evidence="2" key="1">
    <citation type="submission" date="2021-08" db="EMBL/GenBank/DDBJ databases">
        <authorList>
            <person name="Misof B."/>
            <person name="Oliver O."/>
            <person name="Podsiadlowski L."/>
            <person name="Donath A."/>
            <person name="Peters R."/>
            <person name="Mayer C."/>
            <person name="Rust J."/>
            <person name="Gunkel S."/>
            <person name="Lesny P."/>
            <person name="Martin S."/>
            <person name="Oeyen J.P."/>
            <person name="Petersen M."/>
            <person name="Panagiotis P."/>
            <person name="Wilbrandt J."/>
            <person name="Tanja T."/>
        </authorList>
    </citation>
    <scope>NUCLEOTIDE SEQUENCE</scope>
    <source>
        <strain evidence="2">GBR_01_08_01A</strain>
        <tissue evidence="2">Thorax + abdomen</tissue>
    </source>
</reference>
<evidence type="ECO:0000313" key="2">
    <source>
        <dbReference type="EMBL" id="KAK2587699.1"/>
    </source>
</evidence>
<protein>
    <submittedName>
        <fullName evidence="2">Uncharacterized protein</fullName>
    </submittedName>
</protein>
<sequence>MSYLDLSGISGISTISRISRSNCSRLMGGIDSILIPNELNHQSSFIQKSGKDAISTNQDSSSFTNVTKSFAACQNSISEYAKAKLVFECIEEVCLNKNNKLPEETAEKLKGLLQLHETKKIKNFSPMAKYASQDLTILGITEFPDFKLSYEEKLNVKACVESLLSEKIHDFLVKYQELGGNLKELQRLNGLEARSKLQENVDLEVLEWKDKFENICTQCEDYSLHCADLINEWKRIKNIDINEVYHEKAQSLFLQSQIAEVQSKVTKLTCLIRMYKETPTTIDAYRILSNILDDKLLEINNEIKRKENLKKLYLDLQNTEYDNILRTYLQLCNVIKKKKQIMQML</sequence>
<accession>A0AAD9RXQ8</accession>